<protein>
    <submittedName>
        <fullName evidence="2">Uncharacterized protein</fullName>
    </submittedName>
</protein>
<keyword evidence="3" id="KW-1185">Reference proteome</keyword>
<organism evidence="2 3">
    <name type="scientific">Hydnum rufescens UP504</name>
    <dbReference type="NCBI Taxonomy" id="1448309"/>
    <lineage>
        <taxon>Eukaryota</taxon>
        <taxon>Fungi</taxon>
        <taxon>Dikarya</taxon>
        <taxon>Basidiomycota</taxon>
        <taxon>Agaricomycotina</taxon>
        <taxon>Agaricomycetes</taxon>
        <taxon>Cantharellales</taxon>
        <taxon>Hydnaceae</taxon>
        <taxon>Hydnum</taxon>
    </lineage>
</organism>
<accession>A0A9P6B8V1</accession>
<evidence type="ECO:0000313" key="3">
    <source>
        <dbReference type="Proteomes" id="UP000886523"/>
    </source>
</evidence>
<dbReference type="EMBL" id="MU128917">
    <property type="protein sequence ID" value="KAF9519587.1"/>
    <property type="molecule type" value="Genomic_DNA"/>
</dbReference>
<evidence type="ECO:0000256" key="1">
    <source>
        <dbReference type="SAM" id="MobiDB-lite"/>
    </source>
</evidence>
<gene>
    <name evidence="2" type="ORF">BS47DRAFT_1358169</name>
</gene>
<feature type="compositionally biased region" description="Pro residues" evidence="1">
    <location>
        <begin position="7"/>
        <end position="18"/>
    </location>
</feature>
<dbReference type="AlphaFoldDB" id="A0A9P6B8V1"/>
<evidence type="ECO:0000313" key="2">
    <source>
        <dbReference type="EMBL" id="KAF9519587.1"/>
    </source>
</evidence>
<feature type="region of interest" description="Disordered" evidence="1">
    <location>
        <begin position="1"/>
        <end position="81"/>
    </location>
</feature>
<reference evidence="2" key="1">
    <citation type="journal article" date="2020" name="Nat. Commun.">
        <title>Large-scale genome sequencing of mycorrhizal fungi provides insights into the early evolution of symbiotic traits.</title>
        <authorList>
            <person name="Miyauchi S."/>
            <person name="Kiss E."/>
            <person name="Kuo A."/>
            <person name="Drula E."/>
            <person name="Kohler A."/>
            <person name="Sanchez-Garcia M."/>
            <person name="Morin E."/>
            <person name="Andreopoulos B."/>
            <person name="Barry K.W."/>
            <person name="Bonito G."/>
            <person name="Buee M."/>
            <person name="Carver A."/>
            <person name="Chen C."/>
            <person name="Cichocki N."/>
            <person name="Clum A."/>
            <person name="Culley D."/>
            <person name="Crous P.W."/>
            <person name="Fauchery L."/>
            <person name="Girlanda M."/>
            <person name="Hayes R.D."/>
            <person name="Keri Z."/>
            <person name="LaButti K."/>
            <person name="Lipzen A."/>
            <person name="Lombard V."/>
            <person name="Magnuson J."/>
            <person name="Maillard F."/>
            <person name="Murat C."/>
            <person name="Nolan M."/>
            <person name="Ohm R.A."/>
            <person name="Pangilinan J."/>
            <person name="Pereira M.F."/>
            <person name="Perotto S."/>
            <person name="Peter M."/>
            <person name="Pfister S."/>
            <person name="Riley R."/>
            <person name="Sitrit Y."/>
            <person name="Stielow J.B."/>
            <person name="Szollosi G."/>
            <person name="Zifcakova L."/>
            <person name="Stursova M."/>
            <person name="Spatafora J.W."/>
            <person name="Tedersoo L."/>
            <person name="Vaario L.M."/>
            <person name="Yamada A."/>
            <person name="Yan M."/>
            <person name="Wang P."/>
            <person name="Xu J."/>
            <person name="Bruns T."/>
            <person name="Baldrian P."/>
            <person name="Vilgalys R."/>
            <person name="Dunand C."/>
            <person name="Henrissat B."/>
            <person name="Grigoriev I.V."/>
            <person name="Hibbett D."/>
            <person name="Nagy L.G."/>
            <person name="Martin F.M."/>
        </authorList>
    </citation>
    <scope>NUCLEOTIDE SEQUENCE</scope>
    <source>
        <strain evidence="2">UP504</strain>
    </source>
</reference>
<proteinExistence type="predicted"/>
<feature type="compositionally biased region" description="Polar residues" evidence="1">
    <location>
        <begin position="64"/>
        <end position="78"/>
    </location>
</feature>
<name>A0A9P6B8V1_9AGAM</name>
<comment type="caution">
    <text evidence="2">The sequence shown here is derived from an EMBL/GenBank/DDBJ whole genome shotgun (WGS) entry which is preliminary data.</text>
</comment>
<dbReference type="Proteomes" id="UP000886523">
    <property type="component" value="Unassembled WGS sequence"/>
</dbReference>
<sequence>MTATRPNDPPNGEPPSLTPPMATNELAEPRSSNGKHHTPLRADSCAIDTTRHLSINKNKRSDCRTNTAPTQREYNNNARGHPIFGQFSANSGPGGEIIKMAISAGIVMGPT</sequence>